<reference evidence="6 7" key="1">
    <citation type="submission" date="2019-01" db="EMBL/GenBank/DDBJ databases">
        <title>Ktedonosporobacter rubrisoli SCAWS-G2.</title>
        <authorList>
            <person name="Huang Y."/>
            <person name="Yan B."/>
        </authorList>
    </citation>
    <scope>NUCLEOTIDE SEQUENCE [LARGE SCALE GENOMIC DNA]</scope>
    <source>
        <strain evidence="6 7">SCAWS-G2</strain>
    </source>
</reference>
<sequence>MATAVKEQQLTIGDVRITYLSDGYALVHPAPLYPMSTPADWQSYKRLLDASGQLVCSLGAYVIQTAHSTVLVDPGVGPKNNVFPLGAQYGGKLLANLALADIDPASVDIVFYTHIHSDHVGWIGQKTQDGQTMVFPNARQLVRDIEWRRFDDPNVSRARVEEALELLQDHIELVEDSQCIAPGITVMATPGHTPGHSSLVVQAGNERVLILGDVVHSIVQIDHPEWACTLDLDPEMAIQTRERMFRELARSATIAGTSHFADSVFGRLVQRDGKRRWEAL</sequence>
<dbReference type="CDD" id="cd07720">
    <property type="entry name" value="OPHC2-like_MBL-fold"/>
    <property type="match status" value="1"/>
</dbReference>
<dbReference type="InterPro" id="IPR051013">
    <property type="entry name" value="MBL_superfamily_lactonases"/>
</dbReference>
<dbReference type="EMBL" id="CP035758">
    <property type="protein sequence ID" value="QBD74935.1"/>
    <property type="molecule type" value="Genomic_DNA"/>
</dbReference>
<evidence type="ECO:0000256" key="4">
    <source>
        <dbReference type="ARBA" id="ARBA00022833"/>
    </source>
</evidence>
<keyword evidence="3 6" id="KW-0378">Hydrolase</keyword>
<dbReference type="AlphaFoldDB" id="A0A4P6JIN7"/>
<evidence type="ECO:0000256" key="2">
    <source>
        <dbReference type="ARBA" id="ARBA00022723"/>
    </source>
</evidence>
<dbReference type="Gene3D" id="3.60.15.10">
    <property type="entry name" value="Ribonuclease Z/Hydroxyacylglutathione hydrolase-like"/>
    <property type="match status" value="1"/>
</dbReference>
<dbReference type="SMART" id="SM00849">
    <property type="entry name" value="Lactamase_B"/>
    <property type="match status" value="1"/>
</dbReference>
<feature type="domain" description="Metallo-beta-lactamase" evidence="5">
    <location>
        <begin position="57"/>
        <end position="259"/>
    </location>
</feature>
<keyword evidence="7" id="KW-1185">Reference proteome</keyword>
<dbReference type="KEGG" id="kbs:EPA93_02590"/>
<accession>A0A4P6JIN7</accession>
<dbReference type="GO" id="GO:0016787">
    <property type="term" value="F:hydrolase activity"/>
    <property type="evidence" value="ECO:0007669"/>
    <property type="project" value="UniProtKB-KW"/>
</dbReference>
<dbReference type="RefSeq" id="WP_129885534.1">
    <property type="nucleotide sequence ID" value="NZ_CP035758.1"/>
</dbReference>
<gene>
    <name evidence="6" type="ORF">EPA93_02590</name>
</gene>
<proteinExistence type="inferred from homology"/>
<keyword evidence="4" id="KW-0862">Zinc</keyword>
<dbReference type="GO" id="GO:0046872">
    <property type="term" value="F:metal ion binding"/>
    <property type="evidence" value="ECO:0007669"/>
    <property type="project" value="UniProtKB-KW"/>
</dbReference>
<evidence type="ECO:0000256" key="3">
    <source>
        <dbReference type="ARBA" id="ARBA00022801"/>
    </source>
</evidence>
<comment type="similarity">
    <text evidence="1">Belongs to the metallo-beta-lactamase superfamily.</text>
</comment>
<dbReference type="SUPFAM" id="SSF56281">
    <property type="entry name" value="Metallo-hydrolase/oxidoreductase"/>
    <property type="match status" value="1"/>
</dbReference>
<dbReference type="Pfam" id="PF00753">
    <property type="entry name" value="Lactamase_B"/>
    <property type="match status" value="1"/>
</dbReference>
<name>A0A4P6JIN7_KTERU</name>
<dbReference type="OrthoDB" id="9802897at2"/>
<evidence type="ECO:0000256" key="1">
    <source>
        <dbReference type="ARBA" id="ARBA00007749"/>
    </source>
</evidence>
<protein>
    <submittedName>
        <fullName evidence="6">MBL fold metallo-hydrolase</fullName>
    </submittedName>
</protein>
<keyword evidence="2" id="KW-0479">Metal-binding</keyword>
<dbReference type="PANTHER" id="PTHR42978:SF6">
    <property type="entry name" value="QUORUM-QUENCHING LACTONASE YTNP-RELATED"/>
    <property type="match status" value="1"/>
</dbReference>
<dbReference type="Proteomes" id="UP000290365">
    <property type="component" value="Chromosome"/>
</dbReference>
<dbReference type="PANTHER" id="PTHR42978">
    <property type="entry name" value="QUORUM-QUENCHING LACTONASE YTNP-RELATED-RELATED"/>
    <property type="match status" value="1"/>
</dbReference>
<evidence type="ECO:0000259" key="5">
    <source>
        <dbReference type="SMART" id="SM00849"/>
    </source>
</evidence>
<dbReference type="InterPro" id="IPR036866">
    <property type="entry name" value="RibonucZ/Hydroxyglut_hydro"/>
</dbReference>
<organism evidence="6 7">
    <name type="scientific">Ktedonosporobacter rubrisoli</name>
    <dbReference type="NCBI Taxonomy" id="2509675"/>
    <lineage>
        <taxon>Bacteria</taxon>
        <taxon>Bacillati</taxon>
        <taxon>Chloroflexota</taxon>
        <taxon>Ktedonobacteria</taxon>
        <taxon>Ktedonobacterales</taxon>
        <taxon>Ktedonosporobacteraceae</taxon>
        <taxon>Ktedonosporobacter</taxon>
    </lineage>
</organism>
<evidence type="ECO:0000313" key="7">
    <source>
        <dbReference type="Proteomes" id="UP000290365"/>
    </source>
</evidence>
<evidence type="ECO:0000313" key="6">
    <source>
        <dbReference type="EMBL" id="QBD74935.1"/>
    </source>
</evidence>
<dbReference type="InterPro" id="IPR001279">
    <property type="entry name" value="Metallo-B-lactamas"/>
</dbReference>